<evidence type="ECO:0000256" key="1">
    <source>
        <dbReference type="SAM" id="SignalP"/>
    </source>
</evidence>
<dbReference type="AlphaFoldDB" id="A0A2M3ZNJ0"/>
<keyword evidence="1" id="KW-0732">Signal</keyword>
<accession>A0A2M3ZNJ0</accession>
<feature type="chain" id="PRO_5014779126" evidence="1">
    <location>
        <begin position="34"/>
        <end position="177"/>
    </location>
</feature>
<dbReference type="EMBL" id="GGFM01009345">
    <property type="protein sequence ID" value="MBW30096.1"/>
    <property type="molecule type" value="Transcribed_RNA"/>
</dbReference>
<sequence>MLFLVLLVMLFAGDTRLLLLLLLLFVALPHHTADDDKCNADFSQQNQPLHQYAQTRFCAHTTALDCCCCCCWRCSCSVCFCCCCLSSMLLLRLQWCETRSDSDAAREYVEWRRTRSMNSFPLSSLSPRVWMCFWVEWGLFYAIDKERRRFDAVRDDAPIAKALSSDARDQKSNSIFK</sequence>
<proteinExistence type="predicted"/>
<evidence type="ECO:0000313" key="2">
    <source>
        <dbReference type="EMBL" id="MBW30096.1"/>
    </source>
</evidence>
<feature type="signal peptide" evidence="1">
    <location>
        <begin position="1"/>
        <end position="33"/>
    </location>
</feature>
<reference evidence="2" key="1">
    <citation type="submission" date="2018-01" db="EMBL/GenBank/DDBJ databases">
        <title>An insight into the sialome of Amazonian anophelines.</title>
        <authorList>
            <person name="Ribeiro J.M."/>
            <person name="Scarpassa V."/>
            <person name="Calvo E."/>
        </authorList>
    </citation>
    <scope>NUCLEOTIDE SEQUENCE</scope>
    <source>
        <tissue evidence="2">Salivary glands</tissue>
    </source>
</reference>
<organism evidence="2">
    <name type="scientific">Anopheles braziliensis</name>
    <dbReference type="NCBI Taxonomy" id="58242"/>
    <lineage>
        <taxon>Eukaryota</taxon>
        <taxon>Metazoa</taxon>
        <taxon>Ecdysozoa</taxon>
        <taxon>Arthropoda</taxon>
        <taxon>Hexapoda</taxon>
        <taxon>Insecta</taxon>
        <taxon>Pterygota</taxon>
        <taxon>Neoptera</taxon>
        <taxon>Endopterygota</taxon>
        <taxon>Diptera</taxon>
        <taxon>Nematocera</taxon>
        <taxon>Culicoidea</taxon>
        <taxon>Culicidae</taxon>
        <taxon>Anophelinae</taxon>
        <taxon>Anopheles</taxon>
    </lineage>
</organism>
<protein>
    <submittedName>
        <fullName evidence="2">Putative secreted peptide</fullName>
    </submittedName>
</protein>
<name>A0A2M3ZNJ0_9DIPT</name>